<keyword evidence="1" id="KW-1185">Reference proteome</keyword>
<sequence length="52" mass="5749">KRHSLSVLNDGELKQVAALTDIASIRSLLQPILVERQVGTEEHKKVAQVCLL</sequence>
<protein>
    <submittedName>
        <fullName evidence="2">CBS domain-containing protein</fullName>
    </submittedName>
</protein>
<organism evidence="1 2">
    <name type="scientific">Meloidogyne hapla</name>
    <name type="common">Root-knot nematode worm</name>
    <dbReference type="NCBI Taxonomy" id="6305"/>
    <lineage>
        <taxon>Eukaryota</taxon>
        <taxon>Metazoa</taxon>
        <taxon>Ecdysozoa</taxon>
        <taxon>Nematoda</taxon>
        <taxon>Chromadorea</taxon>
        <taxon>Rhabditida</taxon>
        <taxon>Tylenchina</taxon>
        <taxon>Tylenchomorpha</taxon>
        <taxon>Tylenchoidea</taxon>
        <taxon>Meloidogynidae</taxon>
        <taxon>Meloidogyninae</taxon>
        <taxon>Meloidogyne</taxon>
    </lineage>
</organism>
<proteinExistence type="predicted"/>
<reference evidence="2" key="1">
    <citation type="submission" date="2016-11" db="UniProtKB">
        <authorList>
            <consortium name="WormBaseParasite"/>
        </authorList>
    </citation>
    <scope>IDENTIFICATION</scope>
</reference>
<dbReference type="Proteomes" id="UP000095281">
    <property type="component" value="Unplaced"/>
</dbReference>
<dbReference type="WBParaSite" id="MhA1_Contig1235.frz3.gene1">
    <property type="protein sequence ID" value="MhA1_Contig1235.frz3.gene1"/>
    <property type="gene ID" value="MhA1_Contig1235.frz3.gene1"/>
</dbReference>
<dbReference type="AlphaFoldDB" id="A0A1I8B1R4"/>
<evidence type="ECO:0000313" key="2">
    <source>
        <dbReference type="WBParaSite" id="MhA1_Contig1235.frz3.gene1"/>
    </source>
</evidence>
<accession>A0A1I8B1R4</accession>
<evidence type="ECO:0000313" key="1">
    <source>
        <dbReference type="Proteomes" id="UP000095281"/>
    </source>
</evidence>
<name>A0A1I8B1R4_MELHA</name>